<sequence>MIPALLVFLFPLAYSPGPGNLFFAAAGARFGARATIAASAGYHIATWLVTLVIGFGGFAALSRMPAVFDILKVLGALYVMWIAWRFLQAAPDDSRASATSARFTDGVVLLLFNPKAYVIIALMFTQFLSASGQTAWEQVLLITTIFTLNNLLAFTIWTLAGARLARVFNSPEQPRILNMIFAFALFAVAVWMLVT</sequence>
<dbReference type="OrthoDB" id="9812084at2"/>
<dbReference type="STRING" id="1265309.K529_011770"/>
<dbReference type="GO" id="GO:0005886">
    <property type="term" value="C:plasma membrane"/>
    <property type="evidence" value="ECO:0007669"/>
    <property type="project" value="UniProtKB-SubCell"/>
</dbReference>
<dbReference type="PANTHER" id="PTHR30086:SF20">
    <property type="entry name" value="ARGININE EXPORTER PROTEIN ARGO-RELATED"/>
    <property type="match status" value="1"/>
</dbReference>
<proteinExistence type="predicted"/>
<organism evidence="7 8">
    <name type="scientific">Tritonibacter mobilis F1926</name>
    <dbReference type="NCBI Taxonomy" id="1265309"/>
    <lineage>
        <taxon>Bacteria</taxon>
        <taxon>Pseudomonadati</taxon>
        <taxon>Pseudomonadota</taxon>
        <taxon>Alphaproteobacteria</taxon>
        <taxon>Rhodobacterales</taxon>
        <taxon>Paracoccaceae</taxon>
        <taxon>Tritonibacter</taxon>
    </lineage>
</organism>
<evidence type="ECO:0000256" key="4">
    <source>
        <dbReference type="ARBA" id="ARBA00022989"/>
    </source>
</evidence>
<dbReference type="Pfam" id="PF01810">
    <property type="entry name" value="LysE"/>
    <property type="match status" value="1"/>
</dbReference>
<keyword evidence="5 6" id="KW-0472">Membrane</keyword>
<dbReference type="Proteomes" id="UP000013243">
    <property type="component" value="Chromosome"/>
</dbReference>
<evidence type="ECO:0000256" key="2">
    <source>
        <dbReference type="ARBA" id="ARBA00022475"/>
    </source>
</evidence>
<dbReference type="KEGG" id="rmb:K529_011770"/>
<evidence type="ECO:0000313" key="8">
    <source>
        <dbReference type="Proteomes" id="UP000013243"/>
    </source>
</evidence>
<dbReference type="GO" id="GO:0015171">
    <property type="term" value="F:amino acid transmembrane transporter activity"/>
    <property type="evidence" value="ECO:0007669"/>
    <property type="project" value="TreeGrafter"/>
</dbReference>
<keyword evidence="4 6" id="KW-1133">Transmembrane helix</keyword>
<dbReference type="AlphaFoldDB" id="A0A1B1A4F5"/>
<dbReference type="InterPro" id="IPR001123">
    <property type="entry name" value="LeuE-type"/>
</dbReference>
<gene>
    <name evidence="7" type="ORF">K529_011770</name>
</gene>
<feature type="transmembrane region" description="Helical" evidence="6">
    <location>
        <begin position="107"/>
        <end position="128"/>
    </location>
</feature>
<feature type="transmembrane region" description="Helical" evidence="6">
    <location>
        <begin position="176"/>
        <end position="194"/>
    </location>
</feature>
<accession>A0A1B1A4F5</accession>
<comment type="subcellular location">
    <subcellularLocation>
        <location evidence="1">Cell membrane</location>
        <topology evidence="1">Multi-pass membrane protein</topology>
    </subcellularLocation>
</comment>
<dbReference type="EMBL" id="CP015230">
    <property type="protein sequence ID" value="ANP41445.1"/>
    <property type="molecule type" value="Genomic_DNA"/>
</dbReference>
<protein>
    <submittedName>
        <fullName evidence="7">Lysine transporter LysE</fullName>
    </submittedName>
</protein>
<evidence type="ECO:0000256" key="5">
    <source>
        <dbReference type="ARBA" id="ARBA00023136"/>
    </source>
</evidence>
<feature type="transmembrane region" description="Helical" evidence="6">
    <location>
        <begin position="140"/>
        <end position="164"/>
    </location>
</feature>
<dbReference type="RefSeq" id="WP_040642466.1">
    <property type="nucleotide sequence ID" value="NZ_CP015230.1"/>
</dbReference>
<feature type="transmembrane region" description="Helical" evidence="6">
    <location>
        <begin position="41"/>
        <end position="61"/>
    </location>
</feature>
<evidence type="ECO:0000256" key="3">
    <source>
        <dbReference type="ARBA" id="ARBA00022692"/>
    </source>
</evidence>
<keyword evidence="3 6" id="KW-0812">Transmembrane</keyword>
<evidence type="ECO:0000313" key="7">
    <source>
        <dbReference type="EMBL" id="ANP41445.1"/>
    </source>
</evidence>
<keyword evidence="2" id="KW-1003">Cell membrane</keyword>
<evidence type="ECO:0000256" key="6">
    <source>
        <dbReference type="SAM" id="Phobius"/>
    </source>
</evidence>
<reference evidence="7 8" key="1">
    <citation type="journal article" date="2016" name="ISME J.">
        <title>Global occurrence and heterogeneity of the Roseobacter-clade species Ruegeria mobilis.</title>
        <authorList>
            <person name="Sonnenschein E."/>
            <person name="Gram L."/>
        </authorList>
    </citation>
    <scope>NUCLEOTIDE SEQUENCE [LARGE SCALE GENOMIC DNA]</scope>
    <source>
        <strain evidence="7 8">F1926</strain>
    </source>
</reference>
<evidence type="ECO:0000256" key="1">
    <source>
        <dbReference type="ARBA" id="ARBA00004651"/>
    </source>
</evidence>
<name>A0A1B1A4F5_9RHOB</name>
<dbReference type="GeneID" id="28250521"/>
<feature type="transmembrane region" description="Helical" evidence="6">
    <location>
        <begin position="68"/>
        <end position="87"/>
    </location>
</feature>
<dbReference type="PANTHER" id="PTHR30086">
    <property type="entry name" value="ARGININE EXPORTER PROTEIN ARGO"/>
    <property type="match status" value="1"/>
</dbReference>